<dbReference type="Gene3D" id="3.40.50.1700">
    <property type="entry name" value="Glycoside hydrolase family 3 C-terminal domain"/>
    <property type="match status" value="1"/>
</dbReference>
<dbReference type="InterPro" id="IPR001764">
    <property type="entry name" value="Glyco_hydro_3_N"/>
</dbReference>
<dbReference type="STRING" id="1033731.SAMN05444145_10615"/>
<dbReference type="RefSeq" id="WP_010266881.1">
    <property type="nucleotide sequence ID" value="NZ_CAEG01000021.1"/>
</dbReference>
<dbReference type="InterPro" id="IPR017853">
    <property type="entry name" value="GH"/>
</dbReference>
<dbReference type="FunFam" id="2.60.40.10:FF:000495">
    <property type="entry name" value="Periplasmic beta-glucosidase"/>
    <property type="match status" value="1"/>
</dbReference>
<name>A0A1H4DS41_9BACT</name>
<dbReference type="InterPro" id="IPR036881">
    <property type="entry name" value="Glyco_hydro_3_C_sf"/>
</dbReference>
<feature type="domain" description="Fibronectin type III-like" evidence="5">
    <location>
        <begin position="740"/>
        <end position="809"/>
    </location>
</feature>
<evidence type="ECO:0000256" key="3">
    <source>
        <dbReference type="ARBA" id="ARBA00022801"/>
    </source>
</evidence>
<dbReference type="InterPro" id="IPR036962">
    <property type="entry name" value="Glyco_hydro_3_N_sf"/>
</dbReference>
<dbReference type="PANTHER" id="PTHR42721:SF3">
    <property type="entry name" value="BETA-D-XYLOSIDASE 5-RELATED"/>
    <property type="match status" value="1"/>
</dbReference>
<dbReference type="AlphaFoldDB" id="A0A1H4DS41"/>
<proteinExistence type="inferred from homology"/>
<keyword evidence="2 4" id="KW-0732">Signal</keyword>
<evidence type="ECO:0000256" key="2">
    <source>
        <dbReference type="ARBA" id="ARBA00022729"/>
    </source>
</evidence>
<dbReference type="GO" id="GO:0008422">
    <property type="term" value="F:beta-glucosidase activity"/>
    <property type="evidence" value="ECO:0007669"/>
    <property type="project" value="UniProtKB-ARBA"/>
</dbReference>
<dbReference type="PROSITE" id="PS51257">
    <property type="entry name" value="PROKAR_LIPOPROTEIN"/>
    <property type="match status" value="1"/>
</dbReference>
<dbReference type="SUPFAM" id="SSF52279">
    <property type="entry name" value="Beta-D-glucan exohydrolase, C-terminal domain"/>
    <property type="match status" value="1"/>
</dbReference>
<sequence length="925" mass="103050">MRNLRITKRFAAGLAVVGLACCTESPACASEPAERYDPGNNPIYRKGWIDFNKNGRKDVYEDPEAALDDRIEDLLSQMTIEEKTCQLVTLYGYKRVLQDSLPTPGWKNQLWKDGLGAIDEHLNGFVQWGKPLLDCDLVWPASRHAWAINETQRFFVEETRLGIPVDMTNEGIRGVEAYRATNFPSQLGMGHTWNRELLRKTGRIVGREARLLGYTNIYAPVLDVGRDQRWGRYEEVFGESPYLVAELGVAMASGMQTDYQVASTAKHFAAYSNNKGAREGMSRVDPQMPPREVENIHLMPFREVIRRAGILGVMSSYNDYDGVPIQGSRYWLTERLRGEMGFRGYVVSDSGSVEYLHNKHHTAVNQLDAVRQSIEAGLNVRCNFWHPETYVMPLRQLLREGLITEELLDSRVRDVLRVKFLVGLFDRPYQTDLAAADREVDGPEHNEVALQASRESIVLLKNENSTLPLDARKIRRIAVLGPNADARGFALGHYGPLAVEVTSVLDGLKRNLGARCEIVYEKGCELVDAAWPLSEIFREEMTPEEKAGIRRAAEAASESDVAVVVLGGGSRTCGENCSRSSLDLPGRQEELLRAVEATGKPTVLVMINGRPNSINWADAHVDAIVEAWYPGAHGGQAVYEVLFGEYNPGGKLTVTFPRHVGQIPFNFPYKPAANTDGGLTPGPGGNQTRINGALYDFGYGLSYTTFEYADLRIEPQTIRQDEPFRVSFDVTNTGQRDGDEVVQLYIHDVLSSVTTYEKNLRGFDRVHLKAGETRRVTMQVRPQDLSLLNERMERVVEPGDFDVLIGASSTDIRLKATVTVDGEGPVAPKEEIRCPYALDKGGSLILPTGGDGRPEGVEIRWSKDSEGTFEVQLMSGGGQFLTVGSYPIRFSRSGTLYRFRRTNASEMRILITEGGGRIEALRVTE</sequence>
<dbReference type="SMART" id="SM01217">
    <property type="entry name" value="Fn3_like"/>
    <property type="match status" value="1"/>
</dbReference>
<dbReference type="InterPro" id="IPR044993">
    <property type="entry name" value="BXL"/>
</dbReference>
<dbReference type="SUPFAM" id="SSF51445">
    <property type="entry name" value="(Trans)glycosidases"/>
    <property type="match status" value="1"/>
</dbReference>
<dbReference type="EMBL" id="FNRI01000006">
    <property type="protein sequence ID" value="SEA75561.1"/>
    <property type="molecule type" value="Genomic_DNA"/>
</dbReference>
<dbReference type="Gene3D" id="2.60.40.10">
    <property type="entry name" value="Immunoglobulins"/>
    <property type="match status" value="1"/>
</dbReference>
<feature type="chain" id="PRO_5010360809" evidence="4">
    <location>
        <begin position="30"/>
        <end position="925"/>
    </location>
</feature>
<organism evidence="6 7">
    <name type="scientific">Alistipes timonensis JC136</name>
    <dbReference type="NCBI Taxonomy" id="1033731"/>
    <lineage>
        <taxon>Bacteria</taxon>
        <taxon>Pseudomonadati</taxon>
        <taxon>Bacteroidota</taxon>
        <taxon>Bacteroidia</taxon>
        <taxon>Bacteroidales</taxon>
        <taxon>Rikenellaceae</taxon>
        <taxon>Alistipes</taxon>
    </lineage>
</organism>
<dbReference type="GO" id="GO:0045493">
    <property type="term" value="P:xylan catabolic process"/>
    <property type="evidence" value="ECO:0007669"/>
    <property type="project" value="InterPro"/>
</dbReference>
<protein>
    <submittedName>
        <fullName evidence="6">Beta-glucosidase</fullName>
    </submittedName>
</protein>
<evidence type="ECO:0000256" key="4">
    <source>
        <dbReference type="SAM" id="SignalP"/>
    </source>
</evidence>
<dbReference type="Pfam" id="PF01915">
    <property type="entry name" value="Glyco_hydro_3_C"/>
    <property type="match status" value="1"/>
</dbReference>
<dbReference type="GO" id="GO:0046556">
    <property type="term" value="F:alpha-L-arabinofuranosidase activity"/>
    <property type="evidence" value="ECO:0007669"/>
    <property type="project" value="TreeGrafter"/>
</dbReference>
<dbReference type="InterPro" id="IPR013783">
    <property type="entry name" value="Ig-like_fold"/>
</dbReference>
<dbReference type="OrthoDB" id="1006940at2"/>
<keyword evidence="3" id="KW-0378">Hydrolase</keyword>
<evidence type="ECO:0000259" key="5">
    <source>
        <dbReference type="SMART" id="SM01217"/>
    </source>
</evidence>
<feature type="signal peptide" evidence="4">
    <location>
        <begin position="1"/>
        <end position="29"/>
    </location>
</feature>
<dbReference type="GO" id="GO:0009044">
    <property type="term" value="F:xylan 1,4-beta-xylosidase activity"/>
    <property type="evidence" value="ECO:0007669"/>
    <property type="project" value="InterPro"/>
</dbReference>
<reference evidence="6 7" key="1">
    <citation type="submission" date="2016-10" db="EMBL/GenBank/DDBJ databases">
        <authorList>
            <person name="de Groot N.N."/>
        </authorList>
    </citation>
    <scope>NUCLEOTIDE SEQUENCE [LARGE SCALE GENOMIC DNA]</scope>
    <source>
        <strain evidence="6 7">DSM 25383</strain>
    </source>
</reference>
<dbReference type="Pfam" id="PF00933">
    <property type="entry name" value="Glyco_hydro_3"/>
    <property type="match status" value="1"/>
</dbReference>
<dbReference type="GO" id="GO:0031222">
    <property type="term" value="P:arabinan catabolic process"/>
    <property type="evidence" value="ECO:0007669"/>
    <property type="project" value="TreeGrafter"/>
</dbReference>
<evidence type="ECO:0000313" key="7">
    <source>
        <dbReference type="Proteomes" id="UP000183253"/>
    </source>
</evidence>
<keyword evidence="7" id="KW-1185">Reference proteome</keyword>
<gene>
    <name evidence="6" type="ORF">SAMN05444145_10615</name>
</gene>
<dbReference type="Gene3D" id="3.20.20.300">
    <property type="entry name" value="Glycoside hydrolase, family 3, N-terminal domain"/>
    <property type="match status" value="1"/>
</dbReference>
<dbReference type="Pfam" id="PF14310">
    <property type="entry name" value="Fn3-like"/>
    <property type="match status" value="1"/>
</dbReference>
<evidence type="ECO:0000313" key="6">
    <source>
        <dbReference type="EMBL" id="SEA75561.1"/>
    </source>
</evidence>
<dbReference type="PRINTS" id="PR00133">
    <property type="entry name" value="GLHYDRLASE3"/>
</dbReference>
<dbReference type="Proteomes" id="UP000183253">
    <property type="component" value="Unassembled WGS sequence"/>
</dbReference>
<evidence type="ECO:0000256" key="1">
    <source>
        <dbReference type="ARBA" id="ARBA00005336"/>
    </source>
</evidence>
<accession>A0A1H4DS41</accession>
<dbReference type="InterPro" id="IPR026891">
    <property type="entry name" value="Fn3-like"/>
</dbReference>
<dbReference type="InterPro" id="IPR002772">
    <property type="entry name" value="Glyco_hydro_3_C"/>
</dbReference>
<comment type="similarity">
    <text evidence="1">Belongs to the glycosyl hydrolase 3 family.</text>
</comment>
<dbReference type="PANTHER" id="PTHR42721">
    <property type="entry name" value="SUGAR HYDROLASE-RELATED"/>
    <property type="match status" value="1"/>
</dbReference>